<reference evidence="7 8" key="1">
    <citation type="submission" date="2020-07" db="EMBL/GenBank/DDBJ databases">
        <title>Sequencing the genomes of 1000 actinobacteria strains.</title>
        <authorList>
            <person name="Klenk H.-P."/>
        </authorList>
    </citation>
    <scope>NUCLEOTIDE SEQUENCE [LARGE SCALE GENOMIC DNA]</scope>
    <source>
        <strain evidence="7 8">DSM 15475</strain>
    </source>
</reference>
<dbReference type="Pfam" id="PF07730">
    <property type="entry name" value="HisKA_3"/>
    <property type="match status" value="1"/>
</dbReference>
<feature type="transmembrane region" description="Helical" evidence="4">
    <location>
        <begin position="135"/>
        <end position="152"/>
    </location>
</feature>
<dbReference type="Pfam" id="PF02518">
    <property type="entry name" value="HATPase_c"/>
    <property type="match status" value="1"/>
</dbReference>
<dbReference type="InterPro" id="IPR003594">
    <property type="entry name" value="HATPase_dom"/>
</dbReference>
<dbReference type="InterPro" id="IPR036890">
    <property type="entry name" value="HATPase_C_sf"/>
</dbReference>
<dbReference type="SUPFAM" id="SSF55874">
    <property type="entry name" value="ATPase domain of HSP90 chaperone/DNA topoisomerase II/histidine kinase"/>
    <property type="match status" value="1"/>
</dbReference>
<evidence type="ECO:0000259" key="5">
    <source>
        <dbReference type="Pfam" id="PF02518"/>
    </source>
</evidence>
<gene>
    <name evidence="7" type="ORF">HNR09_000019</name>
</gene>
<feature type="domain" description="Histidine kinase/HSP90-like ATPase" evidence="5">
    <location>
        <begin position="284"/>
        <end position="367"/>
    </location>
</feature>
<dbReference type="AlphaFoldDB" id="A0A7Z0K8F5"/>
<dbReference type="PANTHER" id="PTHR24421">
    <property type="entry name" value="NITRATE/NITRITE SENSOR PROTEIN NARX-RELATED"/>
    <property type="match status" value="1"/>
</dbReference>
<feature type="transmembrane region" description="Helical" evidence="4">
    <location>
        <begin position="105"/>
        <end position="123"/>
    </location>
</feature>
<keyword evidence="4" id="KW-0472">Membrane</keyword>
<dbReference type="GO" id="GO:0000155">
    <property type="term" value="F:phosphorelay sensor kinase activity"/>
    <property type="evidence" value="ECO:0007669"/>
    <property type="project" value="InterPro"/>
</dbReference>
<feature type="domain" description="Signal transduction histidine kinase subgroup 3 dimerisation and phosphoacceptor" evidence="6">
    <location>
        <begin position="184"/>
        <end position="246"/>
    </location>
</feature>
<dbReference type="EMBL" id="JACCFY010000001">
    <property type="protein sequence ID" value="NYJ76608.1"/>
    <property type="molecule type" value="Genomic_DNA"/>
</dbReference>
<evidence type="ECO:0000256" key="3">
    <source>
        <dbReference type="ARBA" id="ARBA00023012"/>
    </source>
</evidence>
<dbReference type="PANTHER" id="PTHR24421:SF59">
    <property type="entry name" value="OXYGEN SENSOR HISTIDINE KINASE NREB"/>
    <property type="match status" value="1"/>
</dbReference>
<protein>
    <submittedName>
        <fullName evidence="7">Signal transduction histidine kinase</fullName>
    </submittedName>
</protein>
<proteinExistence type="predicted"/>
<feature type="transmembrane region" description="Helical" evidence="4">
    <location>
        <begin position="33"/>
        <end position="53"/>
    </location>
</feature>
<keyword evidence="4" id="KW-1133">Transmembrane helix</keyword>
<keyword evidence="1" id="KW-0808">Transferase</keyword>
<keyword evidence="8" id="KW-1185">Reference proteome</keyword>
<feature type="transmembrane region" description="Helical" evidence="4">
    <location>
        <begin position="7"/>
        <end position="27"/>
    </location>
</feature>
<accession>A0A7Z0K8F5</accession>
<keyword evidence="4" id="KW-0812">Transmembrane</keyword>
<comment type="caution">
    <text evidence="7">The sequence shown here is derived from an EMBL/GenBank/DDBJ whole genome shotgun (WGS) entry which is preliminary data.</text>
</comment>
<name>A0A7Z0K8F5_9MICC</name>
<evidence type="ECO:0000256" key="4">
    <source>
        <dbReference type="SAM" id="Phobius"/>
    </source>
</evidence>
<sequence length="375" mass="40109">MSRRAEELSGGLILVMCAGIGILLLVAGERPLIPLPAWAALFGVSLAAVLVAASAPRSRALELGSYGAAVVTSWIVMGTMPQQGMLAVLLVVIAAVGTYVVSLRVTLTVVGLNCLVIAASMALHRADLVEASASTVFYLFIHLAAVFSSVALNRESRLRRELEQRTVELTAASVVLEAEARNAERLRISRELHDQIGHQLTVLNLELEAARHRAVAEAESHLVRAAGVAKELLADVRRTVGQLRAQGDLGVEEALRRIAAGAADLEVRVDVDPEVELDEEQTAALIRAGQEIITNTLRHAEAHELGITIAARDGRVTLQAADDGRGSPEIRPGHGLTGVRERIGHLGGEVAFEGRRGFQVEAWFPVSRDRVGHGR</sequence>
<dbReference type="Proteomes" id="UP000535437">
    <property type="component" value="Unassembled WGS sequence"/>
</dbReference>
<evidence type="ECO:0000313" key="8">
    <source>
        <dbReference type="Proteomes" id="UP000535437"/>
    </source>
</evidence>
<dbReference type="GO" id="GO:0016020">
    <property type="term" value="C:membrane"/>
    <property type="evidence" value="ECO:0007669"/>
    <property type="project" value="InterPro"/>
</dbReference>
<keyword evidence="2 7" id="KW-0418">Kinase</keyword>
<evidence type="ECO:0000256" key="1">
    <source>
        <dbReference type="ARBA" id="ARBA00022679"/>
    </source>
</evidence>
<evidence type="ECO:0000313" key="7">
    <source>
        <dbReference type="EMBL" id="NYJ76608.1"/>
    </source>
</evidence>
<dbReference type="Gene3D" id="3.30.565.10">
    <property type="entry name" value="Histidine kinase-like ATPase, C-terminal domain"/>
    <property type="match status" value="1"/>
</dbReference>
<feature type="transmembrane region" description="Helical" evidence="4">
    <location>
        <begin position="83"/>
        <end position="100"/>
    </location>
</feature>
<dbReference type="Gene3D" id="1.20.5.1930">
    <property type="match status" value="1"/>
</dbReference>
<dbReference type="InterPro" id="IPR011712">
    <property type="entry name" value="Sig_transdc_His_kin_sub3_dim/P"/>
</dbReference>
<dbReference type="RefSeq" id="WP_179540200.1">
    <property type="nucleotide sequence ID" value="NZ_BAAALL010000003.1"/>
</dbReference>
<dbReference type="CDD" id="cd16917">
    <property type="entry name" value="HATPase_UhpB-NarQ-NarX-like"/>
    <property type="match status" value="1"/>
</dbReference>
<dbReference type="InterPro" id="IPR050482">
    <property type="entry name" value="Sensor_HK_TwoCompSys"/>
</dbReference>
<organism evidence="7 8">
    <name type="scientific">Nesterenkonia xinjiangensis</name>
    <dbReference type="NCBI Taxonomy" id="225327"/>
    <lineage>
        <taxon>Bacteria</taxon>
        <taxon>Bacillati</taxon>
        <taxon>Actinomycetota</taxon>
        <taxon>Actinomycetes</taxon>
        <taxon>Micrococcales</taxon>
        <taxon>Micrococcaceae</taxon>
        <taxon>Nesterenkonia</taxon>
    </lineage>
</organism>
<keyword evidence="3" id="KW-0902">Two-component regulatory system</keyword>
<evidence type="ECO:0000256" key="2">
    <source>
        <dbReference type="ARBA" id="ARBA00022777"/>
    </source>
</evidence>
<dbReference type="GO" id="GO:0046983">
    <property type="term" value="F:protein dimerization activity"/>
    <property type="evidence" value="ECO:0007669"/>
    <property type="project" value="InterPro"/>
</dbReference>
<evidence type="ECO:0000259" key="6">
    <source>
        <dbReference type="Pfam" id="PF07730"/>
    </source>
</evidence>